<keyword evidence="10" id="KW-1185">Reference proteome</keyword>
<keyword evidence="4 6" id="KW-0479">Metal-binding</keyword>
<dbReference type="OrthoDB" id="9798157at2"/>
<evidence type="ECO:0000256" key="6">
    <source>
        <dbReference type="PIRNR" id="PIRNR002030"/>
    </source>
</evidence>
<dbReference type="Pfam" id="PF01152">
    <property type="entry name" value="Bac_globin"/>
    <property type="match status" value="1"/>
</dbReference>
<dbReference type="PIRSF" id="PIRSF002030">
    <property type="entry name" value="Globin_Protozoa/Cyanobacteria"/>
    <property type="match status" value="1"/>
</dbReference>
<evidence type="ECO:0000313" key="9">
    <source>
        <dbReference type="EMBL" id="SDQ56941.1"/>
    </source>
</evidence>
<organism evidence="9 10">
    <name type="scientific">Thermostaphylospora chromogena</name>
    <dbReference type="NCBI Taxonomy" id="35622"/>
    <lineage>
        <taxon>Bacteria</taxon>
        <taxon>Bacillati</taxon>
        <taxon>Actinomycetota</taxon>
        <taxon>Actinomycetes</taxon>
        <taxon>Streptosporangiales</taxon>
        <taxon>Thermomonosporaceae</taxon>
        <taxon>Thermostaphylospora</taxon>
    </lineage>
</organism>
<dbReference type="Gene3D" id="1.10.490.10">
    <property type="entry name" value="Globins"/>
    <property type="match status" value="1"/>
</dbReference>
<reference evidence="9 10" key="1">
    <citation type="submission" date="2016-10" db="EMBL/GenBank/DDBJ databases">
        <authorList>
            <person name="de Groot N.N."/>
        </authorList>
    </citation>
    <scope>NUCLEOTIDE SEQUENCE [LARGE SCALE GENOMIC DNA]</scope>
    <source>
        <strain evidence="9 10">DSM 43794</strain>
    </source>
</reference>
<feature type="binding site" description="distal binding residue" evidence="8">
    <location>
        <position position="73"/>
    </location>
    <ligand>
        <name>heme</name>
        <dbReference type="ChEBI" id="CHEBI:30413"/>
    </ligand>
    <ligandPart>
        <name>Fe</name>
        <dbReference type="ChEBI" id="CHEBI:18248"/>
    </ligandPart>
</feature>
<dbReference type="GO" id="GO:0019825">
    <property type="term" value="F:oxygen binding"/>
    <property type="evidence" value="ECO:0007669"/>
    <property type="project" value="InterPro"/>
</dbReference>
<dbReference type="RefSeq" id="WP_093258134.1">
    <property type="nucleotide sequence ID" value="NZ_FNKK01000002.1"/>
</dbReference>
<dbReference type="Proteomes" id="UP000217103">
    <property type="component" value="Unassembled WGS sequence"/>
</dbReference>
<dbReference type="GO" id="GO:0046872">
    <property type="term" value="F:metal ion binding"/>
    <property type="evidence" value="ECO:0007669"/>
    <property type="project" value="UniProtKB-UniRule"/>
</dbReference>
<keyword evidence="2 6" id="KW-0813">Transport</keyword>
<dbReference type="EMBL" id="FNKK01000002">
    <property type="protein sequence ID" value="SDQ56941.1"/>
    <property type="molecule type" value="Genomic_DNA"/>
</dbReference>
<dbReference type="GO" id="GO:0005344">
    <property type="term" value="F:oxygen carrier activity"/>
    <property type="evidence" value="ECO:0007669"/>
    <property type="project" value="UniProtKB-UniRule"/>
</dbReference>
<keyword evidence="5 6" id="KW-0408">Iron</keyword>
<evidence type="ECO:0000256" key="4">
    <source>
        <dbReference type="ARBA" id="ARBA00022723"/>
    </source>
</evidence>
<keyword evidence="6" id="KW-0561">Oxygen transport</keyword>
<dbReference type="InterPro" id="IPR009050">
    <property type="entry name" value="Globin-like_sf"/>
</dbReference>
<gene>
    <name evidence="9" type="ORF">SAMN04489764_1195</name>
</gene>
<feature type="binding site" description="proximal binding residue" evidence="7">
    <location>
        <position position="73"/>
    </location>
    <ligand>
        <name>heme</name>
        <dbReference type="ChEBI" id="CHEBI:30413"/>
    </ligand>
    <ligandPart>
        <name>Fe</name>
        <dbReference type="ChEBI" id="CHEBI:18248"/>
    </ligandPart>
</feature>
<name>A0A1H1BYI0_9ACTN</name>
<dbReference type="InterPro" id="IPR001486">
    <property type="entry name" value="Hemoglobin_trunc"/>
</dbReference>
<comment type="cofactor">
    <cofactor evidence="7">
        <name>heme</name>
        <dbReference type="ChEBI" id="CHEBI:30413"/>
    </cofactor>
    <text evidence="7">Binds 1 heme group per subunit.</text>
</comment>
<evidence type="ECO:0000256" key="7">
    <source>
        <dbReference type="PIRSR" id="PIRSR002030-1"/>
    </source>
</evidence>
<dbReference type="AlphaFoldDB" id="A0A1H1BYI0"/>
<comment type="similarity">
    <text evidence="1 6">Belongs to the truncated hemoglobin family. Group I subfamily.</text>
</comment>
<evidence type="ECO:0000313" key="10">
    <source>
        <dbReference type="Proteomes" id="UP000217103"/>
    </source>
</evidence>
<evidence type="ECO:0000256" key="8">
    <source>
        <dbReference type="PIRSR" id="PIRSR601486-1"/>
    </source>
</evidence>
<evidence type="ECO:0000256" key="5">
    <source>
        <dbReference type="ARBA" id="ARBA00023004"/>
    </source>
</evidence>
<dbReference type="CDD" id="cd00454">
    <property type="entry name" value="TrHb1_N"/>
    <property type="match status" value="1"/>
</dbReference>
<dbReference type="STRING" id="35622.SAMN04489764_1195"/>
<dbReference type="InterPro" id="IPR016339">
    <property type="entry name" value="Hemoglobin_trunc_I"/>
</dbReference>
<evidence type="ECO:0000256" key="3">
    <source>
        <dbReference type="ARBA" id="ARBA00022617"/>
    </source>
</evidence>
<accession>A0A1H1BYI0</accession>
<protein>
    <recommendedName>
        <fullName evidence="6">Group 1 truncated hemoglobin</fullName>
    </recommendedName>
</protein>
<evidence type="ECO:0000256" key="1">
    <source>
        <dbReference type="ARBA" id="ARBA00009660"/>
    </source>
</evidence>
<dbReference type="GO" id="GO:0020037">
    <property type="term" value="F:heme binding"/>
    <property type="evidence" value="ECO:0007669"/>
    <property type="project" value="InterPro"/>
</dbReference>
<keyword evidence="3 6" id="KW-0349">Heme</keyword>
<proteinExistence type="inferred from homology"/>
<evidence type="ECO:0000256" key="2">
    <source>
        <dbReference type="ARBA" id="ARBA00022448"/>
    </source>
</evidence>
<feature type="binding site" description="distal binding residue" evidence="8">
    <location>
        <position position="49"/>
    </location>
    <ligand>
        <name>heme</name>
        <dbReference type="ChEBI" id="CHEBI:30413"/>
    </ligand>
    <ligandPart>
        <name>Fe</name>
        <dbReference type="ChEBI" id="CHEBI:18248"/>
    </ligandPart>
</feature>
<dbReference type="SUPFAM" id="SSF46458">
    <property type="entry name" value="Globin-like"/>
    <property type="match status" value="1"/>
</dbReference>
<dbReference type="InterPro" id="IPR012292">
    <property type="entry name" value="Globin/Proto"/>
</dbReference>
<sequence length="123" mass="13349">MVASASLYEKIGGGPAVREVVDAFYTDVLGDTDLKPYFDGIDMARLKRHMVVLLCSVLGGPEGYRGRELGEAHKNLGISDEHYAKVGDKLVTALRDHNAGEDVVQHVTTVLNQVRPSIVEKTG</sequence>